<dbReference type="OrthoDB" id="3365037at2"/>
<keyword evidence="1" id="KW-1133">Transmembrane helix</keyword>
<gene>
    <name evidence="2" type="ORF">BLA60_09980</name>
</gene>
<reference evidence="2 3" key="1">
    <citation type="submission" date="2016-12" db="EMBL/GenBank/DDBJ databases">
        <title>The draft genome sequence of Actinophytocola xinjiangensis.</title>
        <authorList>
            <person name="Wang W."/>
            <person name="Yuan L."/>
        </authorList>
    </citation>
    <scope>NUCLEOTIDE SEQUENCE [LARGE SCALE GENOMIC DNA]</scope>
    <source>
        <strain evidence="2 3">CGMCC 4.4663</strain>
    </source>
</reference>
<protein>
    <recommendedName>
        <fullName evidence="4">DUF4231 domain-containing protein</fullName>
    </recommendedName>
</protein>
<feature type="transmembrane region" description="Helical" evidence="1">
    <location>
        <begin position="71"/>
        <end position="91"/>
    </location>
</feature>
<comment type="caution">
    <text evidence="2">The sequence shown here is derived from an EMBL/GenBank/DDBJ whole genome shotgun (WGS) entry which is preliminary data.</text>
</comment>
<keyword evidence="1" id="KW-0472">Membrane</keyword>
<name>A0A7Z0WPD4_9PSEU</name>
<evidence type="ECO:0000313" key="3">
    <source>
        <dbReference type="Proteomes" id="UP000185696"/>
    </source>
</evidence>
<proteinExistence type="predicted"/>
<organism evidence="2 3">
    <name type="scientific">Actinophytocola xinjiangensis</name>
    <dbReference type="NCBI Taxonomy" id="485602"/>
    <lineage>
        <taxon>Bacteria</taxon>
        <taxon>Bacillati</taxon>
        <taxon>Actinomycetota</taxon>
        <taxon>Actinomycetes</taxon>
        <taxon>Pseudonocardiales</taxon>
        <taxon>Pseudonocardiaceae</taxon>
    </lineage>
</organism>
<keyword evidence="1" id="KW-0812">Transmembrane</keyword>
<dbReference type="NCBIfam" id="NF033634">
    <property type="entry name" value="SLATT_1"/>
    <property type="match status" value="1"/>
</dbReference>
<dbReference type="Proteomes" id="UP000185696">
    <property type="component" value="Unassembled WGS sequence"/>
</dbReference>
<dbReference type="EMBL" id="MSIF01000003">
    <property type="protein sequence ID" value="OLF12300.1"/>
    <property type="molecule type" value="Genomic_DNA"/>
</dbReference>
<accession>A0A7Z0WPD4</accession>
<evidence type="ECO:0000256" key="1">
    <source>
        <dbReference type="SAM" id="Phobius"/>
    </source>
</evidence>
<dbReference type="AlphaFoldDB" id="A0A7Z0WPD4"/>
<dbReference type="Pfam" id="PF14015">
    <property type="entry name" value="DUF4231"/>
    <property type="match status" value="1"/>
</dbReference>
<sequence>MGFRSPVRVELPDHGAADFVAAAEAYALRLRQVYDLRATWHRRLYRLSGILVIIAGAGLPLLVSVDYQAKDIVIAITGVLVAAITSLRAFYRWDQSWILLRKTEMAITSALWAWRCREPGTDHEAVVELMKRVHEIREFEAESFFKDLAFPVQRGEATPQR</sequence>
<evidence type="ECO:0008006" key="4">
    <source>
        <dbReference type="Google" id="ProtNLM"/>
    </source>
</evidence>
<dbReference type="InterPro" id="IPR025325">
    <property type="entry name" value="DUF4231"/>
</dbReference>
<feature type="transmembrane region" description="Helical" evidence="1">
    <location>
        <begin position="44"/>
        <end position="65"/>
    </location>
</feature>
<keyword evidence="3" id="KW-1185">Reference proteome</keyword>
<evidence type="ECO:0000313" key="2">
    <source>
        <dbReference type="EMBL" id="OLF12300.1"/>
    </source>
</evidence>
<dbReference type="RefSeq" id="WP_075132491.1">
    <property type="nucleotide sequence ID" value="NZ_MSIF01000003.1"/>
</dbReference>